<accession>A0AAV3YKC2</accession>
<sequence length="74" mass="8113">MVVSERKAVHNKRSQAFSPPSGWGAGGGARTRDRRIPAELRADSLATVPPTPQENLRNITKKRGFVTTETISRV</sequence>
<dbReference type="AlphaFoldDB" id="A0AAV3YKC2"/>
<evidence type="ECO:0000313" key="2">
    <source>
        <dbReference type="EMBL" id="GFN82656.1"/>
    </source>
</evidence>
<organism evidence="2 3">
    <name type="scientific">Plakobranchus ocellatus</name>
    <dbReference type="NCBI Taxonomy" id="259542"/>
    <lineage>
        <taxon>Eukaryota</taxon>
        <taxon>Metazoa</taxon>
        <taxon>Spiralia</taxon>
        <taxon>Lophotrochozoa</taxon>
        <taxon>Mollusca</taxon>
        <taxon>Gastropoda</taxon>
        <taxon>Heterobranchia</taxon>
        <taxon>Euthyneura</taxon>
        <taxon>Panpulmonata</taxon>
        <taxon>Sacoglossa</taxon>
        <taxon>Placobranchoidea</taxon>
        <taxon>Plakobranchidae</taxon>
        <taxon>Plakobranchus</taxon>
    </lineage>
</organism>
<protein>
    <submittedName>
        <fullName evidence="2">Uncharacterized protein</fullName>
    </submittedName>
</protein>
<feature type="region of interest" description="Disordered" evidence="1">
    <location>
        <begin position="1"/>
        <end position="32"/>
    </location>
</feature>
<evidence type="ECO:0000313" key="3">
    <source>
        <dbReference type="Proteomes" id="UP000735302"/>
    </source>
</evidence>
<reference evidence="2 3" key="1">
    <citation type="journal article" date="2021" name="Elife">
        <title>Chloroplast acquisition without the gene transfer in kleptoplastic sea slugs, Plakobranchus ocellatus.</title>
        <authorList>
            <person name="Maeda T."/>
            <person name="Takahashi S."/>
            <person name="Yoshida T."/>
            <person name="Shimamura S."/>
            <person name="Takaki Y."/>
            <person name="Nagai Y."/>
            <person name="Toyoda A."/>
            <person name="Suzuki Y."/>
            <person name="Arimoto A."/>
            <person name="Ishii H."/>
            <person name="Satoh N."/>
            <person name="Nishiyama T."/>
            <person name="Hasebe M."/>
            <person name="Maruyama T."/>
            <person name="Minagawa J."/>
            <person name="Obokata J."/>
            <person name="Shigenobu S."/>
        </authorList>
    </citation>
    <scope>NUCLEOTIDE SEQUENCE [LARGE SCALE GENOMIC DNA]</scope>
</reference>
<dbReference type="Proteomes" id="UP000735302">
    <property type="component" value="Unassembled WGS sequence"/>
</dbReference>
<evidence type="ECO:0000256" key="1">
    <source>
        <dbReference type="SAM" id="MobiDB-lite"/>
    </source>
</evidence>
<comment type="caution">
    <text evidence="2">The sequence shown here is derived from an EMBL/GenBank/DDBJ whole genome shotgun (WGS) entry which is preliminary data.</text>
</comment>
<gene>
    <name evidence="2" type="ORF">PoB_000916200</name>
</gene>
<dbReference type="EMBL" id="BLXT01001025">
    <property type="protein sequence ID" value="GFN82656.1"/>
    <property type="molecule type" value="Genomic_DNA"/>
</dbReference>
<name>A0AAV3YKC2_9GAST</name>
<proteinExistence type="predicted"/>
<keyword evidence="3" id="KW-1185">Reference proteome</keyword>